<evidence type="ECO:0000313" key="2">
    <source>
        <dbReference type="EMBL" id="SVD25109.1"/>
    </source>
</evidence>
<feature type="non-terminal residue" evidence="2">
    <location>
        <position position="133"/>
    </location>
</feature>
<dbReference type="Pfam" id="PF00144">
    <property type="entry name" value="Beta-lactamase"/>
    <property type="match status" value="1"/>
</dbReference>
<name>A0A382TSU4_9ZZZZ</name>
<dbReference type="PANTHER" id="PTHR43283">
    <property type="entry name" value="BETA-LACTAMASE-RELATED"/>
    <property type="match status" value="1"/>
</dbReference>
<feature type="domain" description="Beta-lactamase-related" evidence="1">
    <location>
        <begin position="17"/>
        <end position="133"/>
    </location>
</feature>
<dbReference type="Gene3D" id="3.40.710.10">
    <property type="entry name" value="DD-peptidase/beta-lactamase superfamily"/>
    <property type="match status" value="1"/>
</dbReference>
<reference evidence="2" key="1">
    <citation type="submission" date="2018-05" db="EMBL/GenBank/DDBJ databases">
        <authorList>
            <person name="Lanie J.A."/>
            <person name="Ng W.-L."/>
            <person name="Kazmierczak K.M."/>
            <person name="Andrzejewski T.M."/>
            <person name="Davidsen T.M."/>
            <person name="Wayne K.J."/>
            <person name="Tettelin H."/>
            <person name="Glass J.I."/>
            <person name="Rusch D."/>
            <person name="Podicherti R."/>
            <person name="Tsui H.-C.T."/>
            <person name="Winkler M.E."/>
        </authorList>
    </citation>
    <scope>NUCLEOTIDE SEQUENCE</scope>
</reference>
<proteinExistence type="predicted"/>
<dbReference type="InterPro" id="IPR012338">
    <property type="entry name" value="Beta-lactam/transpept-like"/>
</dbReference>
<dbReference type="AlphaFoldDB" id="A0A382TSU4"/>
<dbReference type="EMBL" id="UINC01138888">
    <property type="protein sequence ID" value="SVD25109.1"/>
    <property type="molecule type" value="Genomic_DNA"/>
</dbReference>
<gene>
    <name evidence="2" type="ORF">METZ01_LOCUS377963</name>
</gene>
<accession>A0A382TSU4</accession>
<dbReference type="InterPro" id="IPR001466">
    <property type="entry name" value="Beta-lactam-related"/>
</dbReference>
<sequence>MSIEVKSTELDFSPLHAAVQGYVDKGIIPFANSLVMQGTDVVDLHFYGDTFLESGKPLAEDSIFRMHSSTKIACSIALMQLWEAGQFKLDDSLEEYIPAFADMRVLRRGATNIDQTEPAEDSIRVGHVLSHTA</sequence>
<dbReference type="PANTHER" id="PTHR43283:SF3">
    <property type="entry name" value="BETA-LACTAMASE FAMILY PROTEIN (AFU_ORTHOLOGUE AFUA_5G07500)"/>
    <property type="match status" value="1"/>
</dbReference>
<organism evidence="2">
    <name type="scientific">marine metagenome</name>
    <dbReference type="NCBI Taxonomy" id="408172"/>
    <lineage>
        <taxon>unclassified sequences</taxon>
        <taxon>metagenomes</taxon>
        <taxon>ecological metagenomes</taxon>
    </lineage>
</organism>
<dbReference type="InterPro" id="IPR050789">
    <property type="entry name" value="Diverse_Enzym_Activities"/>
</dbReference>
<dbReference type="SUPFAM" id="SSF56601">
    <property type="entry name" value="beta-lactamase/transpeptidase-like"/>
    <property type="match status" value="1"/>
</dbReference>
<evidence type="ECO:0000259" key="1">
    <source>
        <dbReference type="Pfam" id="PF00144"/>
    </source>
</evidence>
<protein>
    <recommendedName>
        <fullName evidence="1">Beta-lactamase-related domain-containing protein</fullName>
    </recommendedName>
</protein>